<dbReference type="Pfam" id="PF19289">
    <property type="entry name" value="PmbA_TldD_3rd"/>
    <property type="match status" value="1"/>
</dbReference>
<dbReference type="InterPro" id="IPR045569">
    <property type="entry name" value="Metalloprtase-TldD/E_C"/>
</dbReference>
<evidence type="ECO:0000256" key="1">
    <source>
        <dbReference type="ARBA" id="ARBA00005836"/>
    </source>
</evidence>
<gene>
    <name evidence="8" type="ORF">ABC977_02170</name>
</gene>
<sequence>MTPLHEIADRFAAEAPAADYWTLRLVAEESDRLAVRQGVAEPSALSFGAGAMVTLVVDGGVGYGATSDLSPAGLRAAAEQARRHAALHARHGLFDARLYPRSALQADYRSETAEPWHALAIADKLALLHDACRALEIDARIVDSVAWLEYEHIEQWLVTSDGGRIAQTLERVAPGVAAVANAGSQTQRRRGGGFDECRQGGLERLHAARLVEDARRVAEEALALLAAPECPTGVMDLVLMPSQMILQIHESIGHPLELDRILGDERNYAGTSFVTPEMFGRYRYGSTLLNVTCDPTVSGELASGVADDEGTPAERVHLIRDGILERPLGGRLSQARAGRAGVACARASGWDRPPIDRMTNINLEPGDSALADLIAGVERGVLMDTNRSWSIDDSRNKFQFGCELGRLIEDGELGRLVRNPGYRGISAGFWRSLDGVGGPATREVRGVHNCGKGEPNQAVAVGHATPPCRFRGVQVFGGGE</sequence>
<evidence type="ECO:0000313" key="9">
    <source>
        <dbReference type="Proteomes" id="UP001564408"/>
    </source>
</evidence>
<evidence type="ECO:0000259" key="7">
    <source>
        <dbReference type="Pfam" id="PF19290"/>
    </source>
</evidence>
<dbReference type="InterPro" id="IPR036059">
    <property type="entry name" value="TldD/PmbA_sf"/>
</dbReference>
<dbReference type="InterPro" id="IPR051463">
    <property type="entry name" value="Peptidase_U62_metallo"/>
</dbReference>
<proteinExistence type="inferred from homology"/>
<keyword evidence="9" id="KW-1185">Reference proteome</keyword>
<evidence type="ECO:0000313" key="8">
    <source>
        <dbReference type="EMBL" id="MEY6431209.1"/>
    </source>
</evidence>
<keyword evidence="4" id="KW-0482">Metalloprotease</keyword>
<evidence type="ECO:0000256" key="2">
    <source>
        <dbReference type="ARBA" id="ARBA00022670"/>
    </source>
</evidence>
<dbReference type="SUPFAM" id="SSF111283">
    <property type="entry name" value="Putative modulator of DNA gyrase, PmbA/TldD"/>
    <property type="match status" value="1"/>
</dbReference>
<evidence type="ECO:0000259" key="6">
    <source>
        <dbReference type="Pfam" id="PF19289"/>
    </source>
</evidence>
<comment type="caution">
    <text evidence="8">The sequence shown here is derived from an EMBL/GenBank/DDBJ whole genome shotgun (WGS) entry which is preliminary data.</text>
</comment>
<accession>A0ABV4BB70</accession>
<feature type="domain" description="Metalloprotease TldD/E C-terminal" evidence="6">
    <location>
        <begin position="232"/>
        <end position="475"/>
    </location>
</feature>
<dbReference type="InterPro" id="IPR035068">
    <property type="entry name" value="TldD/PmbA_N"/>
</dbReference>
<dbReference type="InterPro" id="IPR002510">
    <property type="entry name" value="Metalloprtase-TldD/E_N"/>
</dbReference>
<protein>
    <submittedName>
        <fullName evidence="8">TldD/PmbA family protein</fullName>
    </submittedName>
</protein>
<evidence type="ECO:0000259" key="5">
    <source>
        <dbReference type="Pfam" id="PF01523"/>
    </source>
</evidence>
<feature type="domain" description="Metalloprotease TldD/E N-terminal" evidence="5">
    <location>
        <begin position="23"/>
        <end position="85"/>
    </location>
</feature>
<keyword evidence="3" id="KW-0378">Hydrolase</keyword>
<feature type="domain" description="Metalloprotease TldD/E central" evidence="7">
    <location>
        <begin position="117"/>
        <end position="225"/>
    </location>
</feature>
<dbReference type="Pfam" id="PF19290">
    <property type="entry name" value="PmbA_TldD_2nd"/>
    <property type="match status" value="1"/>
</dbReference>
<dbReference type="Gene3D" id="3.30.2290.10">
    <property type="entry name" value="PmbA/TldD superfamily"/>
    <property type="match status" value="1"/>
</dbReference>
<dbReference type="EMBL" id="JBDKXB010000002">
    <property type="protein sequence ID" value="MEY6431209.1"/>
    <property type="molecule type" value="Genomic_DNA"/>
</dbReference>
<keyword evidence="2" id="KW-0645">Protease</keyword>
<comment type="similarity">
    <text evidence="1">Belongs to the peptidase U62 family.</text>
</comment>
<evidence type="ECO:0000256" key="3">
    <source>
        <dbReference type="ARBA" id="ARBA00022801"/>
    </source>
</evidence>
<dbReference type="Proteomes" id="UP001564408">
    <property type="component" value="Unassembled WGS sequence"/>
</dbReference>
<name>A0ABV4BB70_9GAMM</name>
<dbReference type="InterPro" id="IPR045570">
    <property type="entry name" value="Metalloprtase-TldD/E_cen_dom"/>
</dbReference>
<dbReference type="PANTHER" id="PTHR30624">
    <property type="entry name" value="UNCHARACTERIZED PROTEIN TLDD AND PMBA"/>
    <property type="match status" value="1"/>
</dbReference>
<dbReference type="PANTHER" id="PTHR30624:SF10">
    <property type="entry name" value="CONSERVED PROTEIN"/>
    <property type="match status" value="1"/>
</dbReference>
<dbReference type="RefSeq" id="WP_369665594.1">
    <property type="nucleotide sequence ID" value="NZ_JBDKXB010000002.1"/>
</dbReference>
<evidence type="ECO:0000256" key="4">
    <source>
        <dbReference type="ARBA" id="ARBA00023049"/>
    </source>
</evidence>
<dbReference type="Pfam" id="PF01523">
    <property type="entry name" value="PmbA_TldD_1st"/>
    <property type="match status" value="1"/>
</dbReference>
<reference evidence="8 9" key="1">
    <citation type="submission" date="2024-05" db="EMBL/GenBank/DDBJ databases">
        <title>Genome Sequence and Characterization of the New Strain Purple Sulfur Bacterium of Genus Thioalkalicoccus.</title>
        <authorList>
            <person name="Bryantseva I.A."/>
            <person name="Kyndt J.A."/>
            <person name="Imhoff J.F."/>
        </authorList>
    </citation>
    <scope>NUCLEOTIDE SEQUENCE [LARGE SCALE GENOMIC DNA]</scope>
    <source>
        <strain evidence="8 9">Um2</strain>
    </source>
</reference>
<organism evidence="8 9">
    <name type="scientific">Thioalkalicoccus limnaeus</name>
    <dbReference type="NCBI Taxonomy" id="120681"/>
    <lineage>
        <taxon>Bacteria</taxon>
        <taxon>Pseudomonadati</taxon>
        <taxon>Pseudomonadota</taxon>
        <taxon>Gammaproteobacteria</taxon>
        <taxon>Chromatiales</taxon>
        <taxon>Chromatiaceae</taxon>
        <taxon>Thioalkalicoccus</taxon>
    </lineage>
</organism>